<gene>
    <name evidence="1" type="ORF">RV045_07425</name>
</gene>
<evidence type="ECO:0000313" key="1">
    <source>
        <dbReference type="EMBL" id="MEJ7138259.1"/>
    </source>
</evidence>
<dbReference type="EC" id="3.5.-.-" evidence="1"/>
<comment type="caution">
    <text evidence="1">The sequence shown here is derived from an EMBL/GenBank/DDBJ whole genome shotgun (WGS) entry which is preliminary data.</text>
</comment>
<dbReference type="EMBL" id="JAWDIE010000009">
    <property type="protein sequence ID" value="MEJ7138259.1"/>
    <property type="molecule type" value="Genomic_DNA"/>
</dbReference>
<reference evidence="1" key="1">
    <citation type="submission" date="2023-10" db="EMBL/GenBank/DDBJ databases">
        <title>Amphibacter perezi, gen. nov., sp. nov. a novel taxa of the family Comamonadaceae, class Betaproteobacteria isolated from the skin microbiota of Pelophylax perezi from different populations.</title>
        <authorList>
            <person name="Costa S."/>
            <person name="Proenca D.N."/>
            <person name="Lopes I."/>
            <person name="Morais P.V."/>
        </authorList>
    </citation>
    <scope>NUCLEOTIDE SEQUENCE</scope>
    <source>
        <strain evidence="1">SL12-8</strain>
    </source>
</reference>
<keyword evidence="2" id="KW-1185">Reference proteome</keyword>
<organism evidence="1 2">
    <name type="scientific">Amphibiibacter pelophylacis</name>
    <dbReference type="NCBI Taxonomy" id="1799477"/>
    <lineage>
        <taxon>Bacteria</taxon>
        <taxon>Pseudomonadati</taxon>
        <taxon>Pseudomonadota</taxon>
        <taxon>Betaproteobacteria</taxon>
        <taxon>Burkholderiales</taxon>
        <taxon>Sphaerotilaceae</taxon>
        <taxon>Amphibiibacter</taxon>
    </lineage>
</organism>
<keyword evidence="1" id="KW-0378">Hydrolase</keyword>
<name>A0ACC6P354_9BURK</name>
<dbReference type="Proteomes" id="UP001364695">
    <property type="component" value="Unassembled WGS sequence"/>
</dbReference>
<evidence type="ECO:0000313" key="2">
    <source>
        <dbReference type="Proteomes" id="UP001364695"/>
    </source>
</evidence>
<protein>
    <submittedName>
        <fullName evidence="1">SIS domain-containing protein</fullName>
        <ecNumber evidence="1">3.5.-.-</ecNumber>
    </submittedName>
</protein>
<sequence>MRREALECARTVRDQADLAREPLAALVRRWQAQPPSLMLTVARGSSDHAAQYLGYLAMLRLGLPTLSLPMSLPTLHQAPLQVQGQWAIALSQSGGSPDLVLAMQALAARGAHTVSWVNQAASPLEAACQNHLPLGAGPERSVAATKSYLAALALGARWVAALAQDAALASALQALPDDLDAAAAAQNGAGAWADTAVPVLQGAERIMVVGRGLGLAVALEAALKFKETCAIQAEAFSGAEIRHGPMALIGALYPLLIFAPRGPEQAGLLQFAADMRQRGAAVLLAAPADVPERELTLSTAHDALLDPLLAVQGFYLMVETLARARGRDPDAPPFLNKVTLTH</sequence>
<accession>A0ACC6P354</accession>
<proteinExistence type="predicted"/>